<dbReference type="InterPro" id="IPR013087">
    <property type="entry name" value="Znf_C2H2_type"/>
</dbReference>
<feature type="region of interest" description="Disordered" evidence="6">
    <location>
        <begin position="1188"/>
        <end position="1216"/>
    </location>
</feature>
<feature type="compositionally biased region" description="Polar residues" evidence="6">
    <location>
        <begin position="1"/>
        <end position="14"/>
    </location>
</feature>
<feature type="compositionally biased region" description="Low complexity" evidence="6">
    <location>
        <begin position="22"/>
        <end position="32"/>
    </location>
</feature>
<dbReference type="Pfam" id="PF00096">
    <property type="entry name" value="zf-C2H2"/>
    <property type="match status" value="6"/>
</dbReference>
<dbReference type="PANTHER" id="PTHR46179:SF5">
    <property type="entry name" value="ZINC FINGER PROTEIN ZXDC"/>
    <property type="match status" value="1"/>
</dbReference>
<dbReference type="EMBL" id="JAHKSW010000011">
    <property type="protein sequence ID" value="KAG7326486.1"/>
    <property type="molecule type" value="Genomic_DNA"/>
</dbReference>
<feature type="compositionally biased region" description="Low complexity" evidence="6">
    <location>
        <begin position="235"/>
        <end position="246"/>
    </location>
</feature>
<dbReference type="FunFam" id="3.30.160.60:FF:000872">
    <property type="entry name" value="zinc finger X-linked protein ZXDB"/>
    <property type="match status" value="1"/>
</dbReference>
<sequence>MEIQGLSNAQNTHYQHGVPPESGMSSSGTTTGNISRQTSHENDNSFGSQSDNNNNNNRPSSAPLRLLAQNGSGARLCVQQKQGESSSTLPEDVQVAHIELCNLNVMKEKEYGDLDLPPDFVRAELKYGEENEDGVLQMALPLFDGEEDGYTAQCEQRKQHREPGMRGDACPSASDGTTRSSEAKNPKEFYVVFNKVHEDEEKCSKSSYGPSEVQHTPVYPQSQDSNLTIKPKPPSTCSVDSLSTSSKLGNETGGKQEAEKRTMALREDSVKRSDERLSGVMSCGDLVSVDQASGHLTGCETKQDTTDMLADNNSPALMADYVNLSGSGNGDSAIDGPPETFSGTIMINNQSIIVTIENGVLTLAAPPEGYTYKEDAVVSLKEHLGMKEHEDIVLLNYEGGTKSLGKMAEDEGGAVSDSEELTLTDDCSLSELGALDNCPSVKREEGTLCDSDSTAQNPRGPTEDDLQPSNLVSQAVLAKKGVAVSYRCPQPGCSDAFESRQKLKMHLVIHAEDQRPFKCTVDGCDWSFTTSYKLKRHLQSHDKVRPYECEHENCGRRFTTIYNLKAHARAHEQEDAFACELCGERFRSATRLANHQRTHFEPERPHKCEFPGCEKAFITFSALFSHNRTHFRETSQFTCTYPGCDKRYDKACRLKIHLRSHTGERPFVCDSESCGWTFTSMSKLLRHKRKHDDDRRFTCTEEGCGKSFTRAEHLKGHSITHLGTKPFECPVEGCNAKFSARSSLYIHSKKHRQDGVCLRSRCPVAGCTKHFSSRSSLKSHMLKHHNLSPDVLSQLENTATLTPSCELTSAAQSATTPGSVGTELSSLDLSSLFSNVPSGASTVPTGPTPQSGPASFTMDLALASSGILTIDPASVGSALGGAKPVDPLILAASGDMGVHVLDAGGGGGVLQQAALQLEDVQTVNPEALGALTALAIQTTSTAEQLQALSSSSALTVDSPSSSLTPSLTPSLSSSLTSSLSSSLAPTLTSSLVPPLASSTVPELLSPQVKADMGGSEAAVGPLLSGVEVLSQSESNKALSQFVFPSHNTSYSGQKETELPSAAPCAFIESSGSARTDYRAIQLAKRKKQKGPVASPSSAGVTQRKTKGVKNSSTSGTLASGSGRFGEGTASTTTAGLTIRDPVTGVQYVQIQLLQDDPATDGDLAFQLSSQTSSSHSQLTVDLPVNILQEPSAMAEDDNGSDNSQFTGSTINLQDLE</sequence>
<feature type="compositionally biased region" description="Polar residues" evidence="6">
    <location>
        <begin position="450"/>
        <end position="459"/>
    </location>
</feature>
<evidence type="ECO:0000313" key="8">
    <source>
        <dbReference type="EMBL" id="KAG7326486.1"/>
    </source>
</evidence>
<feature type="domain" description="C2H2-type" evidence="7">
    <location>
        <begin position="486"/>
        <end position="515"/>
    </location>
</feature>
<evidence type="ECO:0000256" key="3">
    <source>
        <dbReference type="ARBA" id="ARBA00022771"/>
    </source>
</evidence>
<evidence type="ECO:0000313" key="9">
    <source>
        <dbReference type="Proteomes" id="UP000824219"/>
    </source>
</evidence>
<feature type="domain" description="C2H2-type" evidence="7">
    <location>
        <begin position="727"/>
        <end position="756"/>
    </location>
</feature>
<keyword evidence="9" id="KW-1185">Reference proteome</keyword>
<feature type="region of interest" description="Disordered" evidence="6">
    <location>
        <begin position="445"/>
        <end position="467"/>
    </location>
</feature>
<organism evidence="8 9">
    <name type="scientific">Hemibagrus wyckioides</name>
    <dbReference type="NCBI Taxonomy" id="337641"/>
    <lineage>
        <taxon>Eukaryota</taxon>
        <taxon>Metazoa</taxon>
        <taxon>Chordata</taxon>
        <taxon>Craniata</taxon>
        <taxon>Vertebrata</taxon>
        <taxon>Euteleostomi</taxon>
        <taxon>Actinopterygii</taxon>
        <taxon>Neopterygii</taxon>
        <taxon>Teleostei</taxon>
        <taxon>Ostariophysi</taxon>
        <taxon>Siluriformes</taxon>
        <taxon>Bagridae</taxon>
        <taxon>Hemibagrus</taxon>
    </lineage>
</organism>
<feature type="domain" description="C2H2-type" evidence="7">
    <location>
        <begin position="547"/>
        <end position="576"/>
    </location>
</feature>
<feature type="compositionally biased region" description="Basic and acidic residues" evidence="6">
    <location>
        <begin position="254"/>
        <end position="273"/>
    </location>
</feature>
<evidence type="ECO:0000256" key="5">
    <source>
        <dbReference type="PROSITE-ProRule" id="PRU00042"/>
    </source>
</evidence>
<keyword evidence="1" id="KW-0479">Metal-binding</keyword>
<protein>
    <recommendedName>
        <fullName evidence="7">C2H2-type domain-containing protein</fullName>
    </recommendedName>
</protein>
<feature type="region of interest" description="Disordered" evidence="6">
    <location>
        <begin position="203"/>
        <end position="273"/>
    </location>
</feature>
<feature type="domain" description="C2H2-type" evidence="7">
    <location>
        <begin position="667"/>
        <end position="696"/>
    </location>
</feature>
<evidence type="ECO:0000259" key="7">
    <source>
        <dbReference type="PROSITE" id="PS50157"/>
    </source>
</evidence>
<evidence type="ECO:0000256" key="2">
    <source>
        <dbReference type="ARBA" id="ARBA00022737"/>
    </source>
</evidence>
<keyword evidence="3 5" id="KW-0863">Zinc-finger</keyword>
<feature type="compositionally biased region" description="Low complexity" evidence="6">
    <location>
        <begin position="44"/>
        <end position="61"/>
    </location>
</feature>
<evidence type="ECO:0000256" key="1">
    <source>
        <dbReference type="ARBA" id="ARBA00022723"/>
    </source>
</evidence>
<evidence type="ECO:0000256" key="4">
    <source>
        <dbReference type="ARBA" id="ARBA00022833"/>
    </source>
</evidence>
<feature type="compositionally biased region" description="Polar residues" evidence="6">
    <location>
        <begin position="219"/>
        <end position="228"/>
    </location>
</feature>
<dbReference type="AlphaFoldDB" id="A0A9D3NMY7"/>
<evidence type="ECO:0000256" key="6">
    <source>
        <dbReference type="SAM" id="MobiDB-lite"/>
    </source>
</evidence>
<dbReference type="Proteomes" id="UP000824219">
    <property type="component" value="Linkage Group LG11"/>
</dbReference>
<keyword evidence="2" id="KW-0677">Repeat</keyword>
<accession>A0A9D3NMY7</accession>
<keyword evidence="4" id="KW-0862">Zinc</keyword>
<feature type="domain" description="C2H2-type" evidence="7">
    <location>
        <begin position="517"/>
        <end position="546"/>
    </location>
</feature>
<dbReference type="InterPro" id="IPR051061">
    <property type="entry name" value="Zinc_finger_trans_reg"/>
</dbReference>
<dbReference type="FunFam" id="3.30.160.60:FF:000125">
    <property type="entry name" value="Putative zinc finger protein 143"/>
    <property type="match status" value="2"/>
</dbReference>
<feature type="domain" description="C2H2-type" evidence="7">
    <location>
        <begin position="760"/>
        <end position="789"/>
    </location>
</feature>
<dbReference type="InterPro" id="IPR036236">
    <property type="entry name" value="Znf_C2H2_sf"/>
</dbReference>
<feature type="domain" description="C2H2-type" evidence="7">
    <location>
        <begin position="606"/>
        <end position="635"/>
    </location>
</feature>
<feature type="compositionally biased region" description="Low complexity" evidence="6">
    <location>
        <begin position="1111"/>
        <end position="1121"/>
    </location>
</feature>
<name>A0A9D3NMY7_9TELE</name>
<dbReference type="PROSITE" id="PS50157">
    <property type="entry name" value="ZINC_FINGER_C2H2_2"/>
    <property type="match status" value="10"/>
</dbReference>
<feature type="domain" description="C2H2-type" evidence="7">
    <location>
        <begin position="577"/>
        <end position="604"/>
    </location>
</feature>
<feature type="compositionally biased region" description="Basic and acidic residues" evidence="6">
    <location>
        <begin position="155"/>
        <end position="165"/>
    </location>
</feature>
<dbReference type="PROSITE" id="PS00028">
    <property type="entry name" value="ZINC_FINGER_C2H2_1"/>
    <property type="match status" value="10"/>
</dbReference>
<reference evidence="8 9" key="1">
    <citation type="submission" date="2021-06" db="EMBL/GenBank/DDBJ databases">
        <title>Chromosome-level genome assembly of the red-tail catfish (Hemibagrus wyckioides).</title>
        <authorList>
            <person name="Shao F."/>
        </authorList>
    </citation>
    <scope>NUCLEOTIDE SEQUENCE [LARGE SCALE GENOMIC DNA]</scope>
    <source>
        <strain evidence="8">EC202008001</strain>
        <tissue evidence="8">Blood</tissue>
    </source>
</reference>
<dbReference type="GO" id="GO:0003712">
    <property type="term" value="F:transcription coregulator activity"/>
    <property type="evidence" value="ECO:0007669"/>
    <property type="project" value="TreeGrafter"/>
</dbReference>
<dbReference type="SUPFAM" id="SSF57667">
    <property type="entry name" value="beta-beta-alpha zinc fingers"/>
    <property type="match status" value="5"/>
</dbReference>
<feature type="compositionally biased region" description="Polar residues" evidence="6">
    <location>
        <begin position="1200"/>
        <end position="1216"/>
    </location>
</feature>
<proteinExistence type="predicted"/>
<gene>
    <name evidence="8" type="ORF">KOW79_009887</name>
</gene>
<dbReference type="SMART" id="SM00355">
    <property type="entry name" value="ZnF_C2H2"/>
    <property type="match status" value="10"/>
</dbReference>
<dbReference type="Gene3D" id="3.30.160.60">
    <property type="entry name" value="Classic Zinc Finger"/>
    <property type="match status" value="9"/>
</dbReference>
<comment type="caution">
    <text evidence="8">The sequence shown here is derived from an EMBL/GenBank/DDBJ whole genome shotgun (WGS) entry which is preliminary data.</text>
</comment>
<dbReference type="OrthoDB" id="6277246at2759"/>
<dbReference type="GO" id="GO:0005634">
    <property type="term" value="C:nucleus"/>
    <property type="evidence" value="ECO:0007669"/>
    <property type="project" value="TreeGrafter"/>
</dbReference>
<feature type="region of interest" description="Disordered" evidence="6">
    <location>
        <begin position="1"/>
        <end position="64"/>
    </location>
</feature>
<dbReference type="PANTHER" id="PTHR46179">
    <property type="entry name" value="ZINC FINGER PROTEIN"/>
    <property type="match status" value="1"/>
</dbReference>
<feature type="region of interest" description="Disordered" evidence="6">
    <location>
        <begin position="1083"/>
        <end position="1132"/>
    </location>
</feature>
<dbReference type="GO" id="GO:0006357">
    <property type="term" value="P:regulation of transcription by RNA polymerase II"/>
    <property type="evidence" value="ECO:0007669"/>
    <property type="project" value="TreeGrafter"/>
</dbReference>
<dbReference type="FunFam" id="3.30.160.60:FF:000257">
    <property type="entry name" value="ZXD family zinc finger C"/>
    <property type="match status" value="2"/>
</dbReference>
<dbReference type="GO" id="GO:0008270">
    <property type="term" value="F:zinc ion binding"/>
    <property type="evidence" value="ECO:0007669"/>
    <property type="project" value="UniProtKB-KW"/>
</dbReference>
<feature type="domain" description="C2H2-type" evidence="7">
    <location>
        <begin position="637"/>
        <end position="666"/>
    </location>
</feature>
<feature type="domain" description="C2H2-type" evidence="7">
    <location>
        <begin position="697"/>
        <end position="726"/>
    </location>
</feature>
<feature type="region of interest" description="Disordered" evidence="6">
    <location>
        <begin position="154"/>
        <end position="183"/>
    </location>
</feature>